<keyword evidence="1" id="KW-1185">Reference proteome</keyword>
<reference evidence="2" key="1">
    <citation type="submission" date="2017-02" db="UniProtKB">
        <authorList>
            <consortium name="WormBaseParasite"/>
        </authorList>
    </citation>
    <scope>IDENTIFICATION</scope>
</reference>
<dbReference type="WBParaSite" id="PTRK_0001615800.1">
    <property type="protein sequence ID" value="PTRK_0001615800.1"/>
    <property type="gene ID" value="PTRK_0001615800"/>
</dbReference>
<dbReference type="Proteomes" id="UP000038045">
    <property type="component" value="Unplaced"/>
</dbReference>
<evidence type="ECO:0000313" key="1">
    <source>
        <dbReference type="Proteomes" id="UP000038045"/>
    </source>
</evidence>
<protein>
    <submittedName>
        <fullName evidence="2">C2H2-type domain-containing protein</fullName>
    </submittedName>
</protein>
<organism evidence="1 2">
    <name type="scientific">Parastrongyloides trichosuri</name>
    <name type="common">Possum-specific nematode worm</name>
    <dbReference type="NCBI Taxonomy" id="131310"/>
    <lineage>
        <taxon>Eukaryota</taxon>
        <taxon>Metazoa</taxon>
        <taxon>Ecdysozoa</taxon>
        <taxon>Nematoda</taxon>
        <taxon>Chromadorea</taxon>
        <taxon>Rhabditida</taxon>
        <taxon>Tylenchina</taxon>
        <taxon>Panagrolaimomorpha</taxon>
        <taxon>Strongyloidoidea</taxon>
        <taxon>Strongyloididae</taxon>
        <taxon>Parastrongyloides</taxon>
    </lineage>
</organism>
<evidence type="ECO:0000313" key="2">
    <source>
        <dbReference type="WBParaSite" id="PTRK_0001615800.1"/>
    </source>
</evidence>
<sequence length="126" mass="14598">MSYDNRSFLCGHCKKMIKIDDIVDHVNNLINPIRFACSSCGFETNRSMIADDHCITYGHILQERFKRTLIQVKTDYQLSTEFVDKYIELQSHYCFDIKDCSDGELTDVDLSNNDSTEQSTYCKSSK</sequence>
<proteinExistence type="predicted"/>
<name>A0A0N5A3F2_PARTI</name>
<accession>A0A0N5A3F2</accession>
<dbReference type="AlphaFoldDB" id="A0A0N5A3F2"/>